<reference evidence="1" key="3">
    <citation type="submission" date="2015-04" db="UniProtKB">
        <authorList>
            <consortium name="EnsemblPlants"/>
        </authorList>
    </citation>
    <scope>IDENTIFICATION</scope>
</reference>
<keyword evidence="2" id="KW-1185">Reference proteome</keyword>
<name>A0A0D9WVH5_9ORYZ</name>
<dbReference type="HOGENOM" id="CLU_2834829_0_0_1"/>
<protein>
    <submittedName>
        <fullName evidence="1">Uncharacterized protein</fullName>
    </submittedName>
</protein>
<proteinExistence type="predicted"/>
<dbReference type="AlphaFoldDB" id="A0A0D9WVH5"/>
<accession>A0A0D9WVH5</accession>
<reference evidence="1 2" key="1">
    <citation type="submission" date="2012-08" db="EMBL/GenBank/DDBJ databases">
        <title>Oryza genome evolution.</title>
        <authorList>
            <person name="Wing R.A."/>
        </authorList>
    </citation>
    <scope>NUCLEOTIDE SEQUENCE</scope>
</reference>
<dbReference type="Gramene" id="LPERR07G02740.1">
    <property type="protein sequence ID" value="LPERR07G02740.1"/>
    <property type="gene ID" value="LPERR07G02740"/>
</dbReference>
<dbReference type="EnsemblPlants" id="LPERR07G02740.1">
    <property type="protein sequence ID" value="LPERR07G02740.1"/>
    <property type="gene ID" value="LPERR07G02740"/>
</dbReference>
<evidence type="ECO:0000313" key="2">
    <source>
        <dbReference type="Proteomes" id="UP000032180"/>
    </source>
</evidence>
<dbReference type="Proteomes" id="UP000032180">
    <property type="component" value="Chromosome 7"/>
</dbReference>
<sequence>MSAATATDRRTATSRFTFTPSAGYALNLFSRDVAAANYACIVTYQCWQWVPAQLGIQERQNSMLSC</sequence>
<evidence type="ECO:0000313" key="1">
    <source>
        <dbReference type="EnsemblPlants" id="LPERR07G02740.1"/>
    </source>
</evidence>
<reference evidence="2" key="2">
    <citation type="submission" date="2013-12" db="EMBL/GenBank/DDBJ databases">
        <authorList>
            <person name="Yu Y."/>
            <person name="Lee S."/>
            <person name="de Baynast K."/>
            <person name="Wissotski M."/>
            <person name="Liu L."/>
            <person name="Talag J."/>
            <person name="Goicoechea J."/>
            <person name="Angelova A."/>
            <person name="Jetty R."/>
            <person name="Kudrna D."/>
            <person name="Golser W."/>
            <person name="Rivera L."/>
            <person name="Zhang J."/>
            <person name="Wing R."/>
        </authorList>
    </citation>
    <scope>NUCLEOTIDE SEQUENCE</scope>
</reference>
<organism evidence="1 2">
    <name type="scientific">Leersia perrieri</name>
    <dbReference type="NCBI Taxonomy" id="77586"/>
    <lineage>
        <taxon>Eukaryota</taxon>
        <taxon>Viridiplantae</taxon>
        <taxon>Streptophyta</taxon>
        <taxon>Embryophyta</taxon>
        <taxon>Tracheophyta</taxon>
        <taxon>Spermatophyta</taxon>
        <taxon>Magnoliopsida</taxon>
        <taxon>Liliopsida</taxon>
        <taxon>Poales</taxon>
        <taxon>Poaceae</taxon>
        <taxon>BOP clade</taxon>
        <taxon>Oryzoideae</taxon>
        <taxon>Oryzeae</taxon>
        <taxon>Oryzinae</taxon>
        <taxon>Leersia</taxon>
    </lineage>
</organism>